<dbReference type="UniPathway" id="UPA00053">
    <property type="reaction ID" value="UER00090"/>
</dbReference>
<proteinExistence type="inferred from homology"/>
<dbReference type="SUPFAM" id="SSF103263">
    <property type="entry name" value="Chorismate synthase, AroC"/>
    <property type="match status" value="1"/>
</dbReference>
<dbReference type="CDD" id="cd07304">
    <property type="entry name" value="Chorismate_synthase"/>
    <property type="match status" value="1"/>
</dbReference>
<keyword evidence="7" id="KW-0274">FAD</keyword>
<keyword evidence="4 7" id="KW-0028">Amino-acid biosynthesis</keyword>
<sequence length="330" mass="34259">MNSFGRVFKVSLFGASHGPCVGALIDGCPPGISLAPTDFEKDLSRRKSAAPGTTPRREPDAPIFLSGLFEGRSTGAPIAVMFENRDVSSKDYDRFKQVPRPGHADFAAMKKYRGFNDHRGGGMFSGRMTVALTAAGVVAKKTLPGIGFSAALIRAGGRSDIGAAVGEAMAEGDSVGGLIECRISNVPVGLGEPFFDSAESVISHMVFAIPAVKGIEFGAGFAAAAMKGSRHNDPLADPGGRTLANHAGGISGGISNGNDMVFRVAVKPTPSIARPQKTLDLSSGKMTRLEIKGRHDACAALRAPVVVEAAAAIALADLSLLFYSVSESRE</sequence>
<comment type="cofactor">
    <cofactor evidence="7">
        <name>FMNH2</name>
        <dbReference type="ChEBI" id="CHEBI:57618"/>
    </cofactor>
    <text evidence="7">Reduced FMN (FMNH(2)).</text>
</comment>
<dbReference type="Pfam" id="PF01264">
    <property type="entry name" value="Chorismate_synt"/>
    <property type="match status" value="1"/>
</dbReference>
<evidence type="ECO:0000256" key="1">
    <source>
        <dbReference type="ARBA" id="ARBA00005044"/>
    </source>
</evidence>
<comment type="catalytic activity">
    <reaction evidence="7">
        <text>5-O-(1-carboxyvinyl)-3-phosphoshikimate = chorismate + phosphate</text>
        <dbReference type="Rhea" id="RHEA:21020"/>
        <dbReference type="ChEBI" id="CHEBI:29748"/>
        <dbReference type="ChEBI" id="CHEBI:43474"/>
        <dbReference type="ChEBI" id="CHEBI:57701"/>
        <dbReference type="EC" id="4.2.3.5"/>
    </reaction>
</comment>
<comment type="pathway">
    <text evidence="1 7">Metabolic intermediate biosynthesis; chorismate biosynthesis; chorismate from D-erythrose 4-phosphate and phosphoenolpyruvate: step 7/7.</text>
</comment>
<comment type="subunit">
    <text evidence="7">Homotetramer.</text>
</comment>
<comment type="caution">
    <text evidence="7">Lacks conserved residue(s) required for the propagation of feature annotation.</text>
</comment>
<gene>
    <name evidence="7 9" type="primary">aroC</name>
    <name evidence="9" type="ORF">EPICR_10144</name>
</gene>
<dbReference type="InterPro" id="IPR020541">
    <property type="entry name" value="Chorismate_synthase_CS"/>
</dbReference>
<dbReference type="PANTHER" id="PTHR21085">
    <property type="entry name" value="CHORISMATE SYNTHASE"/>
    <property type="match status" value="1"/>
</dbReference>
<dbReference type="GO" id="GO:0009423">
    <property type="term" value="P:chorismate biosynthetic process"/>
    <property type="evidence" value="ECO:0007669"/>
    <property type="project" value="UniProtKB-UniRule"/>
</dbReference>
<keyword evidence="7" id="KW-0288">FMN</keyword>
<evidence type="ECO:0000256" key="5">
    <source>
        <dbReference type="ARBA" id="ARBA00023141"/>
    </source>
</evidence>
<dbReference type="GO" id="GO:0004107">
    <property type="term" value="F:chorismate synthase activity"/>
    <property type="evidence" value="ECO:0007669"/>
    <property type="project" value="UniProtKB-UniRule"/>
</dbReference>
<evidence type="ECO:0000256" key="6">
    <source>
        <dbReference type="ARBA" id="ARBA00023239"/>
    </source>
</evidence>
<evidence type="ECO:0000256" key="3">
    <source>
        <dbReference type="ARBA" id="ARBA00013036"/>
    </source>
</evidence>
<dbReference type="EC" id="4.2.3.5" evidence="3 7"/>
<organism evidence="9">
    <name type="scientific">uncultured Desulfobacteraceae bacterium</name>
    <dbReference type="NCBI Taxonomy" id="218296"/>
    <lineage>
        <taxon>Bacteria</taxon>
        <taxon>Pseudomonadati</taxon>
        <taxon>Thermodesulfobacteriota</taxon>
        <taxon>Desulfobacteria</taxon>
        <taxon>Desulfobacterales</taxon>
        <taxon>Desulfobacteraceae</taxon>
        <taxon>environmental samples</taxon>
    </lineage>
</organism>
<dbReference type="HAMAP" id="MF_00300">
    <property type="entry name" value="Chorismate_synth"/>
    <property type="match status" value="1"/>
</dbReference>
<name>A0A484HDQ4_9BACT</name>
<dbReference type="GO" id="GO:0008652">
    <property type="term" value="P:amino acid biosynthetic process"/>
    <property type="evidence" value="ECO:0007669"/>
    <property type="project" value="UniProtKB-KW"/>
</dbReference>
<dbReference type="GO" id="GO:0009073">
    <property type="term" value="P:aromatic amino acid family biosynthetic process"/>
    <property type="evidence" value="ECO:0007669"/>
    <property type="project" value="UniProtKB-KW"/>
</dbReference>
<evidence type="ECO:0000313" key="9">
    <source>
        <dbReference type="EMBL" id="VEN72645.1"/>
    </source>
</evidence>
<dbReference type="PIRSF" id="PIRSF001456">
    <property type="entry name" value="Chorismate_synth"/>
    <property type="match status" value="1"/>
</dbReference>
<protein>
    <recommendedName>
        <fullName evidence="3 7">Chorismate synthase</fullName>
        <shortName evidence="7">CS</shortName>
        <ecNumber evidence="3 7">4.2.3.5</ecNumber>
    </recommendedName>
    <alternativeName>
        <fullName evidence="7">5-enolpyruvylshikimate-3-phosphate phospholyase</fullName>
    </alternativeName>
</protein>
<dbReference type="GO" id="GO:0010181">
    <property type="term" value="F:FMN binding"/>
    <property type="evidence" value="ECO:0007669"/>
    <property type="project" value="TreeGrafter"/>
</dbReference>
<dbReference type="PANTHER" id="PTHR21085:SF0">
    <property type="entry name" value="CHORISMATE SYNTHASE"/>
    <property type="match status" value="1"/>
</dbReference>
<evidence type="ECO:0000256" key="7">
    <source>
        <dbReference type="HAMAP-Rule" id="MF_00300"/>
    </source>
</evidence>
<evidence type="ECO:0000256" key="4">
    <source>
        <dbReference type="ARBA" id="ARBA00022605"/>
    </source>
</evidence>
<evidence type="ECO:0000256" key="8">
    <source>
        <dbReference type="SAM" id="MobiDB-lite"/>
    </source>
</evidence>
<dbReference type="AlphaFoldDB" id="A0A484HDQ4"/>
<dbReference type="InterPro" id="IPR035904">
    <property type="entry name" value="Chorismate_synth_AroC_sf"/>
</dbReference>
<keyword evidence="6 7" id="KW-0456">Lyase</keyword>
<reference evidence="9" key="1">
    <citation type="submission" date="2019-01" db="EMBL/GenBank/DDBJ databases">
        <authorList>
            <consortium name="Genoscope - CEA"/>
            <person name="William W."/>
        </authorList>
    </citation>
    <scope>NUCLEOTIDE SEQUENCE</scope>
    <source>
        <strain evidence="9">CR-1</strain>
    </source>
</reference>
<keyword evidence="7" id="KW-0521">NADP</keyword>
<comment type="similarity">
    <text evidence="2 7">Belongs to the chorismate synthase family.</text>
</comment>
<keyword evidence="5 7" id="KW-0057">Aromatic amino acid biosynthesis</keyword>
<dbReference type="EMBL" id="CAACVI010000001">
    <property type="protein sequence ID" value="VEN72645.1"/>
    <property type="molecule type" value="Genomic_DNA"/>
</dbReference>
<evidence type="ECO:0000256" key="2">
    <source>
        <dbReference type="ARBA" id="ARBA00008014"/>
    </source>
</evidence>
<dbReference type="InterPro" id="IPR000453">
    <property type="entry name" value="Chorismate_synth"/>
</dbReference>
<feature type="binding site" evidence="7">
    <location>
        <begin position="267"/>
        <end position="271"/>
    </location>
    <ligand>
        <name>FMN</name>
        <dbReference type="ChEBI" id="CHEBI:58210"/>
    </ligand>
</feature>
<feature type="binding site" evidence="7">
    <location>
        <position position="46"/>
    </location>
    <ligand>
        <name>NADP(+)</name>
        <dbReference type="ChEBI" id="CHEBI:58349"/>
    </ligand>
</feature>
<dbReference type="Gene3D" id="3.60.150.10">
    <property type="entry name" value="Chorismate synthase AroC"/>
    <property type="match status" value="2"/>
</dbReference>
<feature type="binding site" evidence="7">
    <location>
        <position position="294"/>
    </location>
    <ligand>
        <name>FMN</name>
        <dbReference type="ChEBI" id="CHEBI:58210"/>
    </ligand>
</feature>
<accession>A0A484HDQ4</accession>
<comment type="function">
    <text evidence="7">Catalyzes the anti-1,4-elimination of the C-3 phosphate and the C-6 proR hydrogen from 5-enolpyruvylshikimate-3-phosphate (EPSP) to yield chorismate, which is the branch point compound that serves as the starting substrate for the three terminal pathways of aromatic amino acid biosynthesis. This reaction introduces a second double bond into the aromatic ring system.</text>
</comment>
<feature type="binding site" evidence="7">
    <location>
        <position position="252"/>
    </location>
    <ligand>
        <name>FMN</name>
        <dbReference type="ChEBI" id="CHEBI:58210"/>
    </ligand>
</feature>
<dbReference type="GO" id="GO:0005829">
    <property type="term" value="C:cytosol"/>
    <property type="evidence" value="ECO:0007669"/>
    <property type="project" value="TreeGrafter"/>
</dbReference>
<keyword evidence="7" id="KW-0285">Flavoprotein</keyword>
<feature type="region of interest" description="Disordered" evidence="8">
    <location>
        <begin position="39"/>
        <end position="61"/>
    </location>
</feature>
<dbReference type="PROSITE" id="PS00788">
    <property type="entry name" value="CHORISMATE_SYNTHASE_2"/>
    <property type="match status" value="1"/>
</dbReference>